<reference evidence="12" key="1">
    <citation type="submission" date="2022-11" db="UniProtKB">
        <authorList>
            <consortium name="WormBaseParasite"/>
        </authorList>
    </citation>
    <scope>IDENTIFICATION</scope>
</reference>
<dbReference type="InterPro" id="IPR001628">
    <property type="entry name" value="Znf_hrmn_rcpt"/>
</dbReference>
<dbReference type="PANTHER" id="PTHR46397">
    <property type="entry name" value="NUCLEAR HORMONE RECEPTOR FAMILY-RELATED"/>
    <property type="match status" value="1"/>
</dbReference>
<organism evidence="11 12">
    <name type="scientific">Panagrolaimus davidi</name>
    <dbReference type="NCBI Taxonomy" id="227884"/>
    <lineage>
        <taxon>Eukaryota</taxon>
        <taxon>Metazoa</taxon>
        <taxon>Ecdysozoa</taxon>
        <taxon>Nematoda</taxon>
        <taxon>Chromadorea</taxon>
        <taxon>Rhabditida</taxon>
        <taxon>Tylenchina</taxon>
        <taxon>Panagrolaimomorpha</taxon>
        <taxon>Panagrolaimoidea</taxon>
        <taxon>Panagrolaimidae</taxon>
        <taxon>Panagrolaimus</taxon>
    </lineage>
</organism>
<dbReference type="SMART" id="SM00399">
    <property type="entry name" value="ZnF_C4"/>
    <property type="match status" value="1"/>
</dbReference>
<evidence type="ECO:0000256" key="4">
    <source>
        <dbReference type="ARBA" id="ARBA00022833"/>
    </source>
</evidence>
<evidence type="ECO:0000313" key="11">
    <source>
        <dbReference type="Proteomes" id="UP000887578"/>
    </source>
</evidence>
<evidence type="ECO:0000256" key="7">
    <source>
        <dbReference type="ARBA" id="ARBA00023163"/>
    </source>
</evidence>
<dbReference type="WBParaSite" id="PDA_v2.g12519.t1">
    <property type="protein sequence ID" value="PDA_v2.g12519.t1"/>
    <property type="gene ID" value="PDA_v2.g12519"/>
</dbReference>
<keyword evidence="9" id="KW-0539">Nucleus</keyword>
<keyword evidence="7" id="KW-0804">Transcription</keyword>
<comment type="similarity">
    <text evidence="1">Belongs to the nuclear hormone receptor family.</text>
</comment>
<evidence type="ECO:0000259" key="10">
    <source>
        <dbReference type="PROSITE" id="PS51030"/>
    </source>
</evidence>
<keyword evidence="5" id="KW-0805">Transcription regulation</keyword>
<evidence type="ECO:0000256" key="5">
    <source>
        <dbReference type="ARBA" id="ARBA00023015"/>
    </source>
</evidence>
<evidence type="ECO:0000256" key="2">
    <source>
        <dbReference type="ARBA" id="ARBA00022723"/>
    </source>
</evidence>
<dbReference type="Proteomes" id="UP000887578">
    <property type="component" value="Unplaced"/>
</dbReference>
<dbReference type="GO" id="GO:0043565">
    <property type="term" value="F:sequence-specific DNA binding"/>
    <property type="evidence" value="ECO:0007669"/>
    <property type="project" value="InterPro"/>
</dbReference>
<evidence type="ECO:0000256" key="3">
    <source>
        <dbReference type="ARBA" id="ARBA00022771"/>
    </source>
</evidence>
<dbReference type="AlphaFoldDB" id="A0A914PCQ2"/>
<evidence type="ECO:0000313" key="12">
    <source>
        <dbReference type="WBParaSite" id="PDA_v2.g12519.t1"/>
    </source>
</evidence>
<keyword evidence="3" id="KW-0863">Zinc-finger</keyword>
<dbReference type="Pfam" id="PF00105">
    <property type="entry name" value="zf-C4"/>
    <property type="match status" value="1"/>
</dbReference>
<proteinExistence type="inferred from homology"/>
<keyword evidence="6" id="KW-0238">DNA-binding</keyword>
<accession>A0A914PCQ2</accession>
<dbReference type="InterPro" id="IPR013088">
    <property type="entry name" value="Znf_NHR/GATA"/>
</dbReference>
<sequence>MNNNLNNNLNEYICMVCARPQPSNQIRHGGLCCNACAAFFQRTVFMEPSLKCKRTNSCFNSQTTMISSCRKCRYTKCLEVGMPYPKITTVTAFTLTQEEALICAHTIHAFLTTCESNPRLLESSFDKEILEIFNHSFNAAKKLAEKTNEICGKIQALAQLLFTNPISMDGGLYQICYISICKLKFRHVQASEKEKVTQLQNDAYLKLENEKMNISFLFYLINIAKQCVNIYDIFSNL</sequence>
<keyword evidence="11" id="KW-1185">Reference proteome</keyword>
<name>A0A914PCQ2_9BILA</name>
<keyword evidence="2" id="KW-0479">Metal-binding</keyword>
<keyword evidence="4" id="KW-0862">Zinc</keyword>
<dbReference type="GO" id="GO:0008270">
    <property type="term" value="F:zinc ion binding"/>
    <property type="evidence" value="ECO:0007669"/>
    <property type="project" value="UniProtKB-KW"/>
</dbReference>
<evidence type="ECO:0000256" key="9">
    <source>
        <dbReference type="ARBA" id="ARBA00023242"/>
    </source>
</evidence>
<evidence type="ECO:0000256" key="1">
    <source>
        <dbReference type="ARBA" id="ARBA00005993"/>
    </source>
</evidence>
<keyword evidence="8" id="KW-0675">Receptor</keyword>
<dbReference type="PROSITE" id="PS51030">
    <property type="entry name" value="NUCLEAR_REC_DBD_2"/>
    <property type="match status" value="1"/>
</dbReference>
<dbReference type="SUPFAM" id="SSF57716">
    <property type="entry name" value="Glucocorticoid receptor-like (DNA-binding domain)"/>
    <property type="match status" value="1"/>
</dbReference>
<protein>
    <submittedName>
        <fullName evidence="12">Nuclear receptor domain-containing protein</fullName>
    </submittedName>
</protein>
<dbReference type="Gene3D" id="3.30.50.10">
    <property type="entry name" value="Erythroid Transcription Factor GATA-1, subunit A"/>
    <property type="match status" value="1"/>
</dbReference>
<dbReference type="PRINTS" id="PR00047">
    <property type="entry name" value="STROIDFINGER"/>
</dbReference>
<feature type="domain" description="Nuclear receptor" evidence="10">
    <location>
        <begin position="11"/>
        <end position="89"/>
    </location>
</feature>
<dbReference type="GO" id="GO:0003700">
    <property type="term" value="F:DNA-binding transcription factor activity"/>
    <property type="evidence" value="ECO:0007669"/>
    <property type="project" value="InterPro"/>
</dbReference>
<evidence type="ECO:0000256" key="6">
    <source>
        <dbReference type="ARBA" id="ARBA00023125"/>
    </source>
</evidence>
<dbReference type="PANTHER" id="PTHR46397:SF3">
    <property type="entry name" value="NR LBD DOMAIN-CONTAINING PROTEIN-RELATED"/>
    <property type="match status" value="1"/>
</dbReference>
<evidence type="ECO:0000256" key="8">
    <source>
        <dbReference type="ARBA" id="ARBA00023170"/>
    </source>
</evidence>